<dbReference type="EMBL" id="JBHSQI010000005">
    <property type="protein sequence ID" value="MFC6154345.1"/>
    <property type="molecule type" value="Genomic_DNA"/>
</dbReference>
<dbReference type="PANTHER" id="PTHR42957:SF1">
    <property type="entry name" value="HELICASE MJ1565-RELATED"/>
    <property type="match status" value="1"/>
</dbReference>
<dbReference type="SUPFAM" id="SSF52540">
    <property type="entry name" value="P-loop containing nucleoside triphosphate hydrolases"/>
    <property type="match status" value="1"/>
</dbReference>
<evidence type="ECO:0000256" key="1">
    <source>
        <dbReference type="SAM" id="MobiDB-lite"/>
    </source>
</evidence>
<dbReference type="Gene3D" id="3.40.50.300">
    <property type="entry name" value="P-loop containing nucleotide triphosphate hydrolases"/>
    <property type="match status" value="2"/>
</dbReference>
<feature type="region of interest" description="Disordered" evidence="1">
    <location>
        <begin position="350"/>
        <end position="374"/>
    </location>
</feature>
<protein>
    <submittedName>
        <fullName evidence="3">ATP-binding protein</fullName>
    </submittedName>
</protein>
<evidence type="ECO:0000313" key="4">
    <source>
        <dbReference type="Proteomes" id="UP001596098"/>
    </source>
</evidence>
<feature type="domain" description="Helicase HerA central" evidence="2">
    <location>
        <begin position="15"/>
        <end position="121"/>
    </location>
</feature>
<dbReference type="InterPro" id="IPR002789">
    <property type="entry name" value="HerA_central"/>
</dbReference>
<keyword evidence="4" id="KW-1185">Reference proteome</keyword>
<keyword evidence="3" id="KW-0067">ATP-binding</keyword>
<dbReference type="GO" id="GO:0005524">
    <property type="term" value="F:ATP binding"/>
    <property type="evidence" value="ECO:0007669"/>
    <property type="project" value="UniProtKB-KW"/>
</dbReference>
<organism evidence="3 4">
    <name type="scientific">Nocardioides yefusunii</name>
    <dbReference type="NCBI Taxonomy" id="2500546"/>
    <lineage>
        <taxon>Bacteria</taxon>
        <taxon>Bacillati</taxon>
        <taxon>Actinomycetota</taxon>
        <taxon>Actinomycetes</taxon>
        <taxon>Propionibacteriales</taxon>
        <taxon>Nocardioidaceae</taxon>
        <taxon>Nocardioides</taxon>
    </lineage>
</organism>
<dbReference type="PANTHER" id="PTHR42957">
    <property type="entry name" value="HELICASE MJ1565-RELATED"/>
    <property type="match status" value="1"/>
</dbReference>
<sequence length="374" mass="40501">MTGLPLTVGTDLATGEPFTLDGSRFNRHTFWCGQSGSGKTYALGVVLEQLLLQTGLPVLVLDPNSDFVHLGDPVPETPPQTAARIRALDVRVHRRTGLGMYDLVVRIADMDVASRAAVLRLDPVADAEEFHVLRQLESEFGPQDGPAMLEALAGSEEPARRALLRRMTNLGIPDWDVWARGAVGLERVVDERPDLVVADIGGFRIADEGAATALAVLDSLWRDRERRRPLLIVIDEAHNLCPAEPTTPLAKALVERLVQIAAEGRKYGLWLLLSTQRPSKIHPQVLSQCDNLALLKTNAPADLAHLAEFFGGVPPELLDASPTSTQGQALFSGGFAPRPTRVQMADRLTRQGGSDVKVPPVRLTDAHPSPTPPA</sequence>
<comment type="caution">
    <text evidence="3">The sequence shown here is derived from an EMBL/GenBank/DDBJ whole genome shotgun (WGS) entry which is preliminary data.</text>
</comment>
<dbReference type="InterPro" id="IPR027417">
    <property type="entry name" value="P-loop_NTPase"/>
</dbReference>
<evidence type="ECO:0000259" key="2">
    <source>
        <dbReference type="Pfam" id="PF01935"/>
    </source>
</evidence>
<dbReference type="RefSeq" id="WP_128221481.1">
    <property type="nucleotide sequence ID" value="NZ_CP034929.1"/>
</dbReference>
<dbReference type="Proteomes" id="UP001596098">
    <property type="component" value="Unassembled WGS sequence"/>
</dbReference>
<gene>
    <name evidence="3" type="ORF">ACFPWU_11815</name>
</gene>
<evidence type="ECO:0000313" key="3">
    <source>
        <dbReference type="EMBL" id="MFC6154345.1"/>
    </source>
</evidence>
<keyword evidence="3" id="KW-0547">Nucleotide-binding</keyword>
<reference evidence="4" key="1">
    <citation type="journal article" date="2019" name="Int. J. Syst. Evol. Microbiol.">
        <title>The Global Catalogue of Microorganisms (GCM) 10K type strain sequencing project: providing services to taxonomists for standard genome sequencing and annotation.</title>
        <authorList>
            <consortium name="The Broad Institute Genomics Platform"/>
            <consortium name="The Broad Institute Genome Sequencing Center for Infectious Disease"/>
            <person name="Wu L."/>
            <person name="Ma J."/>
        </authorList>
    </citation>
    <scope>NUCLEOTIDE SEQUENCE [LARGE SCALE GENOMIC DNA]</scope>
    <source>
        <strain evidence="4">DFY28</strain>
    </source>
</reference>
<name>A0ABW1R0F5_9ACTN</name>
<dbReference type="Pfam" id="PF01935">
    <property type="entry name" value="DUF87"/>
    <property type="match status" value="1"/>
</dbReference>
<proteinExistence type="predicted"/>
<accession>A0ABW1R0F5</accession>
<dbReference type="InterPro" id="IPR008571">
    <property type="entry name" value="HerA-like"/>
</dbReference>